<reference evidence="2" key="1">
    <citation type="journal article" date="2019" name="Int. J. Syst. Evol. Microbiol.">
        <title>The Global Catalogue of Microorganisms (GCM) 10K type strain sequencing project: providing services to taxonomists for standard genome sequencing and annotation.</title>
        <authorList>
            <consortium name="The Broad Institute Genomics Platform"/>
            <consortium name="The Broad Institute Genome Sequencing Center for Infectious Disease"/>
            <person name="Wu L."/>
            <person name="Ma J."/>
        </authorList>
    </citation>
    <scope>NUCLEOTIDE SEQUENCE [LARGE SCALE GENOMIC DNA]</scope>
    <source>
        <strain evidence="2">NBRC 112416</strain>
    </source>
</reference>
<sequence length="145" mass="16300">MTRTYPPLEFGPAGDELTTVRYSDYEKVGRKLVEWATNGPGSWPKNMDDLRAALDGVVTFPPQITRLTVVQSYDDPSGENFEFILRLPAKGQVNESLDLARNGQYEQPPVIAALASKTDPQTGELLSPERQFYARVADYTMRQCR</sequence>
<gene>
    <name evidence="1" type="ORF">GCM10010862_23470</name>
</gene>
<organism evidence="1 2">
    <name type="scientific">Devosia nitrariae</name>
    <dbReference type="NCBI Taxonomy" id="2071872"/>
    <lineage>
        <taxon>Bacteria</taxon>
        <taxon>Pseudomonadati</taxon>
        <taxon>Pseudomonadota</taxon>
        <taxon>Alphaproteobacteria</taxon>
        <taxon>Hyphomicrobiales</taxon>
        <taxon>Devosiaceae</taxon>
        <taxon>Devosia</taxon>
    </lineage>
</organism>
<evidence type="ECO:0000313" key="1">
    <source>
        <dbReference type="EMBL" id="GLQ55088.1"/>
    </source>
</evidence>
<dbReference type="RefSeq" id="WP_284340526.1">
    <property type="nucleotide sequence ID" value="NZ_BSNS01000011.1"/>
</dbReference>
<dbReference type="EMBL" id="BSNS01000011">
    <property type="protein sequence ID" value="GLQ55088.1"/>
    <property type="molecule type" value="Genomic_DNA"/>
</dbReference>
<comment type="caution">
    <text evidence="1">The sequence shown here is derived from an EMBL/GenBank/DDBJ whole genome shotgun (WGS) entry which is preliminary data.</text>
</comment>
<dbReference type="Proteomes" id="UP001156691">
    <property type="component" value="Unassembled WGS sequence"/>
</dbReference>
<accession>A0ABQ5W5P8</accession>
<evidence type="ECO:0000313" key="2">
    <source>
        <dbReference type="Proteomes" id="UP001156691"/>
    </source>
</evidence>
<protein>
    <submittedName>
        <fullName evidence="1">Uncharacterized protein</fullName>
    </submittedName>
</protein>
<proteinExistence type="predicted"/>
<keyword evidence="2" id="KW-1185">Reference proteome</keyword>
<name>A0ABQ5W5P8_9HYPH</name>